<dbReference type="SUPFAM" id="SSF48498">
    <property type="entry name" value="Tetracyclin repressor-like, C-terminal domain"/>
    <property type="match status" value="1"/>
</dbReference>
<dbReference type="RefSeq" id="WP_129890014.1">
    <property type="nucleotide sequence ID" value="NZ_CP035758.1"/>
</dbReference>
<evidence type="ECO:0000259" key="5">
    <source>
        <dbReference type="PROSITE" id="PS50977"/>
    </source>
</evidence>
<keyword evidence="2 4" id="KW-0238">DNA-binding</keyword>
<dbReference type="InterPro" id="IPR036271">
    <property type="entry name" value="Tet_transcr_reg_TetR-rel_C_sf"/>
</dbReference>
<dbReference type="Gene3D" id="1.10.357.10">
    <property type="entry name" value="Tetracycline Repressor, domain 2"/>
    <property type="match status" value="1"/>
</dbReference>
<evidence type="ECO:0000313" key="6">
    <source>
        <dbReference type="EMBL" id="QBD78961.1"/>
    </source>
</evidence>
<dbReference type="KEGG" id="kbs:EPA93_24445"/>
<keyword evidence="3" id="KW-0804">Transcription</keyword>
<feature type="DNA-binding region" description="H-T-H motif" evidence="4">
    <location>
        <begin position="28"/>
        <end position="47"/>
    </location>
</feature>
<organism evidence="6 7">
    <name type="scientific">Ktedonosporobacter rubrisoli</name>
    <dbReference type="NCBI Taxonomy" id="2509675"/>
    <lineage>
        <taxon>Bacteria</taxon>
        <taxon>Bacillati</taxon>
        <taxon>Chloroflexota</taxon>
        <taxon>Ktedonobacteria</taxon>
        <taxon>Ktedonobacterales</taxon>
        <taxon>Ktedonosporobacteraceae</taxon>
        <taxon>Ktedonosporobacter</taxon>
    </lineage>
</organism>
<evidence type="ECO:0000256" key="4">
    <source>
        <dbReference type="PROSITE-ProRule" id="PRU00335"/>
    </source>
</evidence>
<gene>
    <name evidence="6" type="ORF">EPA93_24445</name>
</gene>
<dbReference type="InterPro" id="IPR009057">
    <property type="entry name" value="Homeodomain-like_sf"/>
</dbReference>
<dbReference type="OrthoDB" id="9806334at2"/>
<protein>
    <submittedName>
        <fullName evidence="6">TetR/AcrR family transcriptional regulator</fullName>
    </submittedName>
</protein>
<dbReference type="Proteomes" id="UP000290365">
    <property type="component" value="Chromosome"/>
</dbReference>
<evidence type="ECO:0000256" key="3">
    <source>
        <dbReference type="ARBA" id="ARBA00023163"/>
    </source>
</evidence>
<dbReference type="Pfam" id="PF17937">
    <property type="entry name" value="TetR_C_28"/>
    <property type="match status" value="1"/>
</dbReference>
<dbReference type="Pfam" id="PF00440">
    <property type="entry name" value="TetR_N"/>
    <property type="match status" value="1"/>
</dbReference>
<accession>A0A4V0YZ97</accession>
<dbReference type="PRINTS" id="PR00455">
    <property type="entry name" value="HTHTETR"/>
</dbReference>
<evidence type="ECO:0000256" key="1">
    <source>
        <dbReference type="ARBA" id="ARBA00023015"/>
    </source>
</evidence>
<proteinExistence type="predicted"/>
<feature type="domain" description="HTH tetR-type" evidence="5">
    <location>
        <begin position="5"/>
        <end position="65"/>
    </location>
</feature>
<dbReference type="InterPro" id="IPR050109">
    <property type="entry name" value="HTH-type_TetR-like_transc_reg"/>
</dbReference>
<name>A0A4V0YZ97_KTERU</name>
<keyword evidence="7" id="KW-1185">Reference proteome</keyword>
<keyword evidence="1" id="KW-0805">Transcription regulation</keyword>
<evidence type="ECO:0000256" key="2">
    <source>
        <dbReference type="ARBA" id="ARBA00023125"/>
    </source>
</evidence>
<reference evidence="6 7" key="1">
    <citation type="submission" date="2019-01" db="EMBL/GenBank/DDBJ databases">
        <title>Ktedonosporobacter rubrisoli SCAWS-G2.</title>
        <authorList>
            <person name="Huang Y."/>
            <person name="Yan B."/>
        </authorList>
    </citation>
    <scope>NUCLEOTIDE SEQUENCE [LARGE SCALE GENOMIC DNA]</scope>
    <source>
        <strain evidence="6 7">SCAWS-G2</strain>
    </source>
</reference>
<dbReference type="PANTHER" id="PTHR30055:SF234">
    <property type="entry name" value="HTH-TYPE TRANSCRIPTIONAL REGULATOR BETI"/>
    <property type="match status" value="1"/>
</dbReference>
<dbReference type="AlphaFoldDB" id="A0A4V0YZ97"/>
<dbReference type="GO" id="GO:0003700">
    <property type="term" value="F:DNA-binding transcription factor activity"/>
    <property type="evidence" value="ECO:0007669"/>
    <property type="project" value="TreeGrafter"/>
</dbReference>
<dbReference type="EMBL" id="CP035758">
    <property type="protein sequence ID" value="QBD78961.1"/>
    <property type="molecule type" value="Genomic_DNA"/>
</dbReference>
<dbReference type="SUPFAM" id="SSF46689">
    <property type="entry name" value="Homeodomain-like"/>
    <property type="match status" value="1"/>
</dbReference>
<sequence length="179" mass="20262">MSETTNARGAILTAAERVIEQLGVKRLTIAQVAKEAGMSRGGILYHFASKEALIQGMLARFLEQFERLLAEDEANDPEPQGRFTRAYVRSSLKMDEEATVIFSALLAAIAYDPHLLDPLRAHLESWQRRTEEELDFTTAAIVRLASHAFWLNGLFAMNTFTLEERRRIVGRLEELTRPT</sequence>
<dbReference type="InterPro" id="IPR001647">
    <property type="entry name" value="HTH_TetR"/>
</dbReference>
<dbReference type="PROSITE" id="PS50977">
    <property type="entry name" value="HTH_TETR_2"/>
    <property type="match status" value="1"/>
</dbReference>
<dbReference type="InterPro" id="IPR041479">
    <property type="entry name" value="TetR_CgmR_C"/>
</dbReference>
<dbReference type="GO" id="GO:0000976">
    <property type="term" value="F:transcription cis-regulatory region binding"/>
    <property type="evidence" value="ECO:0007669"/>
    <property type="project" value="TreeGrafter"/>
</dbReference>
<dbReference type="PANTHER" id="PTHR30055">
    <property type="entry name" value="HTH-TYPE TRANSCRIPTIONAL REGULATOR RUTR"/>
    <property type="match status" value="1"/>
</dbReference>
<evidence type="ECO:0000313" key="7">
    <source>
        <dbReference type="Proteomes" id="UP000290365"/>
    </source>
</evidence>